<evidence type="ECO:0000313" key="1">
    <source>
        <dbReference type="EMBL" id="QSR28430.1"/>
    </source>
</evidence>
<sequence length="63" mass="6720">MRASVGYRDCHGELIAMVDRGELDLTPFTTDVVDLADGPEVLTRMAAGEARGLKTLVRCGTAP</sequence>
<dbReference type="EMBL" id="CP022295">
    <property type="protein sequence ID" value="QSR28430.1"/>
    <property type="molecule type" value="Genomic_DNA"/>
</dbReference>
<evidence type="ECO:0000313" key="2">
    <source>
        <dbReference type="Proteomes" id="UP000662818"/>
    </source>
</evidence>
<gene>
    <name evidence="1" type="ORF">CFH99_22655</name>
</gene>
<protein>
    <recommendedName>
        <fullName evidence="3">Alcohol dehydrogenase</fullName>
    </recommendedName>
</protein>
<reference evidence="1 2" key="1">
    <citation type="submission" date="2017-06" db="EMBL/GenBank/DDBJ databases">
        <title>Complete Genome Sequence of the Soil Carbazole-Degrading Bacterium Nocardioides aromaticivorans IC177.</title>
        <authorList>
            <person name="Vejarano F."/>
            <person name="Suzuki-Minakuchi C."/>
            <person name="Ohtsubo Y."/>
            <person name="Tsuda M."/>
            <person name="Okada K."/>
            <person name="Nojiri H."/>
        </authorList>
    </citation>
    <scope>NUCLEOTIDE SEQUENCE [LARGE SCALE GENOMIC DNA]</scope>
    <source>
        <strain evidence="1 2">IC177</strain>
    </source>
</reference>
<accession>A0ABX7PR00</accession>
<name>A0ABX7PR00_9ACTN</name>
<organism evidence="1 2">
    <name type="scientific">Nocardioides aromaticivorans</name>
    <dbReference type="NCBI Taxonomy" id="200618"/>
    <lineage>
        <taxon>Bacteria</taxon>
        <taxon>Bacillati</taxon>
        <taxon>Actinomycetota</taxon>
        <taxon>Actinomycetes</taxon>
        <taxon>Propionibacteriales</taxon>
        <taxon>Nocardioidaceae</taxon>
        <taxon>Nocardioides</taxon>
    </lineage>
</organism>
<dbReference type="Proteomes" id="UP000662818">
    <property type="component" value="Chromosome"/>
</dbReference>
<proteinExistence type="predicted"/>
<evidence type="ECO:0008006" key="3">
    <source>
        <dbReference type="Google" id="ProtNLM"/>
    </source>
</evidence>
<keyword evidence="2" id="KW-1185">Reference proteome</keyword>